<evidence type="ECO:0000256" key="2">
    <source>
        <dbReference type="SAM" id="Coils"/>
    </source>
</evidence>
<dbReference type="SMART" id="SM00034">
    <property type="entry name" value="CLECT"/>
    <property type="match status" value="1"/>
</dbReference>
<dbReference type="Proteomes" id="UP000265080">
    <property type="component" value="Chromosome 7"/>
</dbReference>
<feature type="transmembrane region" description="Helical" evidence="4">
    <location>
        <begin position="38"/>
        <end position="60"/>
    </location>
</feature>
<reference evidence="6" key="2">
    <citation type="submission" date="2025-08" db="UniProtKB">
        <authorList>
            <consortium name="Ensembl"/>
        </authorList>
    </citation>
    <scope>IDENTIFICATION</scope>
</reference>
<protein>
    <recommendedName>
        <fullName evidence="5">C-type lectin domain-containing protein</fullName>
    </recommendedName>
</protein>
<reference evidence="6" key="3">
    <citation type="submission" date="2025-09" db="UniProtKB">
        <authorList>
            <consortium name="Ensembl"/>
        </authorList>
    </citation>
    <scope>IDENTIFICATION</scope>
</reference>
<accession>A0A3P8T7I0</accession>
<organism evidence="6 7">
    <name type="scientific">Amphiprion percula</name>
    <name type="common">Orange clownfish</name>
    <name type="synonym">Lutjanus percula</name>
    <dbReference type="NCBI Taxonomy" id="161767"/>
    <lineage>
        <taxon>Eukaryota</taxon>
        <taxon>Metazoa</taxon>
        <taxon>Chordata</taxon>
        <taxon>Craniata</taxon>
        <taxon>Vertebrata</taxon>
        <taxon>Euteleostomi</taxon>
        <taxon>Actinopterygii</taxon>
        <taxon>Neopterygii</taxon>
        <taxon>Teleostei</taxon>
        <taxon>Neoteleostei</taxon>
        <taxon>Acanthomorphata</taxon>
        <taxon>Ovalentaria</taxon>
        <taxon>Pomacentridae</taxon>
        <taxon>Amphiprion</taxon>
    </lineage>
</organism>
<keyword evidence="4" id="KW-0812">Transmembrane</keyword>
<dbReference type="Pfam" id="PF00059">
    <property type="entry name" value="Lectin_C"/>
    <property type="match status" value="1"/>
</dbReference>
<dbReference type="Ensembl" id="ENSAPET00000020894.1">
    <property type="protein sequence ID" value="ENSAPEP00000020349.1"/>
    <property type="gene ID" value="ENSAPEG00000014538.1"/>
</dbReference>
<evidence type="ECO:0000256" key="3">
    <source>
        <dbReference type="SAM" id="MobiDB-lite"/>
    </source>
</evidence>
<dbReference type="OMA" id="MSMAMIN"/>
<sequence length="344" mass="39626">MSMAMINKSEEAEEDTWSTMTPPDKTSKYGWRSQCPVWWIRAAAVCLGLLLLVVILGLVAHNASAIGQQDSLLDHLMKREKLIHNLTTDNSALRDELNQMKVKSSRLTKEIEELQREYKTVAASRDHLLQEYTTLNSSSAYALASAISQQHSLLNDLKKREKLIHNLTTDNNALRDELNQMKVNSSRLTKEMEELQREYKTVVASRDHLQEVKMLNSNTTCKVCPSEWIPFDNKCYYASPRGKTKNWEDSRKDCLQRGADLVMPTTREELNFVTRIYDRTWIGLSDKKNEGKWLWVDGSELQTGFWQTGEPNNERNEDCAEISRTTGEWNDVLCSSKLPWICED</sequence>
<feature type="coiled-coil region" evidence="2">
    <location>
        <begin position="83"/>
        <end position="131"/>
    </location>
</feature>
<evidence type="ECO:0000313" key="6">
    <source>
        <dbReference type="Ensembl" id="ENSAPEP00000020349.1"/>
    </source>
</evidence>
<dbReference type="Gene3D" id="3.10.100.10">
    <property type="entry name" value="Mannose-Binding Protein A, subunit A"/>
    <property type="match status" value="1"/>
</dbReference>
<dbReference type="PROSITE" id="PS50041">
    <property type="entry name" value="C_TYPE_LECTIN_2"/>
    <property type="match status" value="1"/>
</dbReference>
<evidence type="ECO:0000256" key="1">
    <source>
        <dbReference type="ARBA" id="ARBA00022734"/>
    </source>
</evidence>
<dbReference type="PANTHER" id="PTHR22803">
    <property type="entry name" value="MANNOSE, PHOSPHOLIPASE, LECTIN RECEPTOR RELATED"/>
    <property type="match status" value="1"/>
</dbReference>
<keyword evidence="4" id="KW-0472">Membrane</keyword>
<dbReference type="AlphaFoldDB" id="A0A3P8T7I0"/>
<feature type="coiled-coil region" evidence="2">
    <location>
        <begin position="157"/>
        <end position="212"/>
    </location>
</feature>
<evidence type="ECO:0000259" key="5">
    <source>
        <dbReference type="PROSITE" id="PS50041"/>
    </source>
</evidence>
<dbReference type="InterPro" id="IPR016186">
    <property type="entry name" value="C-type_lectin-like/link_sf"/>
</dbReference>
<dbReference type="GO" id="GO:0030246">
    <property type="term" value="F:carbohydrate binding"/>
    <property type="evidence" value="ECO:0007669"/>
    <property type="project" value="UniProtKB-KW"/>
</dbReference>
<dbReference type="GeneTree" id="ENSGT01020000230338"/>
<keyword evidence="2" id="KW-0175">Coiled coil</keyword>
<dbReference type="CDD" id="cd03590">
    <property type="entry name" value="CLECT_DC-SIGN_like"/>
    <property type="match status" value="1"/>
</dbReference>
<feature type="region of interest" description="Disordered" evidence="3">
    <location>
        <begin position="1"/>
        <end position="25"/>
    </location>
</feature>
<keyword evidence="1" id="KW-0430">Lectin</keyword>
<dbReference type="InterPro" id="IPR016187">
    <property type="entry name" value="CTDL_fold"/>
</dbReference>
<dbReference type="InterPro" id="IPR033989">
    <property type="entry name" value="CD209-like_CTLD"/>
</dbReference>
<dbReference type="InterPro" id="IPR050111">
    <property type="entry name" value="C-type_lectin/snaclec_domain"/>
</dbReference>
<evidence type="ECO:0000256" key="4">
    <source>
        <dbReference type="SAM" id="Phobius"/>
    </source>
</evidence>
<proteinExistence type="predicted"/>
<keyword evidence="4" id="KW-1133">Transmembrane helix</keyword>
<evidence type="ECO:0000313" key="7">
    <source>
        <dbReference type="Proteomes" id="UP000265080"/>
    </source>
</evidence>
<dbReference type="STRING" id="161767.ENSAPEP00000020349"/>
<dbReference type="SUPFAM" id="SSF56436">
    <property type="entry name" value="C-type lectin-like"/>
    <property type="match status" value="1"/>
</dbReference>
<dbReference type="InterPro" id="IPR001304">
    <property type="entry name" value="C-type_lectin-like"/>
</dbReference>
<keyword evidence="7" id="KW-1185">Reference proteome</keyword>
<name>A0A3P8T7I0_AMPPE</name>
<feature type="domain" description="C-type lectin" evidence="5">
    <location>
        <begin position="231"/>
        <end position="343"/>
    </location>
</feature>
<reference evidence="6 7" key="1">
    <citation type="submission" date="2018-03" db="EMBL/GenBank/DDBJ databases">
        <title>Finding Nemo's genes: A chromosome-scale reference assembly of the genome of the orange clownfish Amphiprion percula.</title>
        <authorList>
            <person name="Lehmann R."/>
        </authorList>
    </citation>
    <scope>NUCLEOTIDE SEQUENCE</scope>
</reference>